<dbReference type="AlphaFoldDB" id="A0A653W343"/>
<accession>A0A653W343</accession>
<dbReference type="GO" id="GO:0016829">
    <property type="term" value="F:lyase activity"/>
    <property type="evidence" value="ECO:0007669"/>
    <property type="project" value="UniProtKB-KW"/>
</dbReference>
<dbReference type="SUPFAM" id="SSF51569">
    <property type="entry name" value="Aldolase"/>
    <property type="match status" value="1"/>
</dbReference>
<dbReference type="InterPro" id="IPR013785">
    <property type="entry name" value="Aldolase_TIM"/>
</dbReference>
<dbReference type="CDD" id="cd00452">
    <property type="entry name" value="KDPG_aldolase"/>
    <property type="match status" value="1"/>
</dbReference>
<evidence type="ECO:0000313" key="7">
    <source>
        <dbReference type="Proteomes" id="UP000437562"/>
    </source>
</evidence>
<dbReference type="Proteomes" id="UP000437562">
    <property type="component" value="Unassembled WGS sequence"/>
</dbReference>
<dbReference type="Gene3D" id="3.20.20.70">
    <property type="entry name" value="Aldolase class I"/>
    <property type="match status" value="1"/>
</dbReference>
<dbReference type="Pfam" id="PF01081">
    <property type="entry name" value="Aldolase"/>
    <property type="match status" value="1"/>
</dbReference>
<dbReference type="NCBIfam" id="NF005119">
    <property type="entry name" value="PRK06552.1"/>
    <property type="match status" value="1"/>
</dbReference>
<evidence type="ECO:0000256" key="1">
    <source>
        <dbReference type="ARBA" id="ARBA00004761"/>
    </source>
</evidence>
<evidence type="ECO:0000256" key="3">
    <source>
        <dbReference type="ARBA" id="ARBA00011233"/>
    </source>
</evidence>
<protein>
    <submittedName>
        <fullName evidence="6">2-dehydro-3-deoxyphosphogluconate aldolase/4-hydroxy-2-oxoglutarate aldolase</fullName>
    </submittedName>
</protein>
<keyword evidence="4" id="KW-0456">Lyase</keyword>
<dbReference type="EMBL" id="CABWMC010000023">
    <property type="protein sequence ID" value="VXC12779.1"/>
    <property type="molecule type" value="Genomic_DNA"/>
</dbReference>
<name>A0A653W343_BACMY</name>
<evidence type="ECO:0000256" key="2">
    <source>
        <dbReference type="ARBA" id="ARBA00006906"/>
    </source>
</evidence>
<organism evidence="6 7">
    <name type="scientific">Bacillus mycoides</name>
    <dbReference type="NCBI Taxonomy" id="1405"/>
    <lineage>
        <taxon>Bacteria</taxon>
        <taxon>Bacillati</taxon>
        <taxon>Bacillota</taxon>
        <taxon>Bacilli</taxon>
        <taxon>Bacillales</taxon>
        <taxon>Bacillaceae</taxon>
        <taxon>Bacillus</taxon>
        <taxon>Bacillus cereus group</taxon>
    </lineage>
</organism>
<evidence type="ECO:0000313" key="6">
    <source>
        <dbReference type="EMBL" id="VXC12779.1"/>
    </source>
</evidence>
<evidence type="ECO:0000256" key="5">
    <source>
        <dbReference type="ARBA" id="ARBA00023277"/>
    </source>
</evidence>
<dbReference type="NCBIfam" id="TIGR01182">
    <property type="entry name" value="eda"/>
    <property type="match status" value="1"/>
</dbReference>
<comment type="subunit">
    <text evidence="3">Homotrimer.</text>
</comment>
<dbReference type="PANTHER" id="PTHR30246">
    <property type="entry name" value="2-KETO-3-DEOXY-6-PHOSPHOGLUCONATE ALDOLASE"/>
    <property type="match status" value="1"/>
</dbReference>
<proteinExistence type="inferred from homology"/>
<reference evidence="6 7" key="1">
    <citation type="submission" date="2019-10" db="EMBL/GenBank/DDBJ databases">
        <authorList>
            <person name="Karimi E."/>
        </authorList>
    </citation>
    <scope>NUCLEOTIDE SEQUENCE [LARGE SCALE GENOMIC DNA]</scope>
    <source>
        <strain evidence="6">Bacillus sp. 71</strain>
    </source>
</reference>
<evidence type="ECO:0000256" key="4">
    <source>
        <dbReference type="ARBA" id="ARBA00023239"/>
    </source>
</evidence>
<sequence>MRADSQDQALEVIDSLVSGGITGLEITFTIPHAEKVIRETILKYKDNPDIVVGAGTVLEAVTARIAILAGAEFIVSPMFDPEIAEICNLYQIPYLPGCMTITEMKSALRSGVDIIKLFPGSTYAPDFVDAIKAPLPQINIMPTGGVSLDNMEQWFLKGCIAVGVGGNLLAPAKYGDYEQISKLARKYVDRFQQVKMVRR</sequence>
<dbReference type="PANTHER" id="PTHR30246:SF1">
    <property type="entry name" value="2-DEHYDRO-3-DEOXY-6-PHOSPHOGALACTONATE ALDOLASE-RELATED"/>
    <property type="match status" value="1"/>
</dbReference>
<dbReference type="InterPro" id="IPR000887">
    <property type="entry name" value="Aldlse_KDPG_KHG"/>
</dbReference>
<gene>
    <name evidence="6" type="ORF">BACI71_30018</name>
</gene>
<comment type="pathway">
    <text evidence="1">Carbohydrate acid metabolism.</text>
</comment>
<comment type="similarity">
    <text evidence="2">Belongs to the KHG/KDPG aldolase family.</text>
</comment>
<keyword evidence="5" id="KW-0119">Carbohydrate metabolism</keyword>